<proteinExistence type="predicted"/>
<dbReference type="OrthoDB" id="1034332at2"/>
<keyword evidence="3" id="KW-0808">Transferase</keyword>
<dbReference type="GO" id="GO:0016780">
    <property type="term" value="F:phosphotransferase activity, for other substituted phosphate groups"/>
    <property type="evidence" value="ECO:0007669"/>
    <property type="project" value="InterPro"/>
</dbReference>
<accession>A0A371YUJ6</accession>
<keyword evidence="5" id="KW-1185">Reference proteome</keyword>
<comment type="caution">
    <text evidence="3">The sequence shown here is derived from an EMBL/GenBank/DDBJ whole genome shotgun (WGS) entry which is preliminary data.</text>
</comment>
<feature type="transmembrane region" description="Helical" evidence="1">
    <location>
        <begin position="39"/>
        <end position="60"/>
    </location>
</feature>
<dbReference type="GO" id="GO:0016020">
    <property type="term" value="C:membrane"/>
    <property type="evidence" value="ECO:0007669"/>
    <property type="project" value="InterPro"/>
</dbReference>
<dbReference type="Proteomes" id="UP001595455">
    <property type="component" value="Unassembled WGS sequence"/>
</dbReference>
<feature type="transmembrane region" description="Helical" evidence="1">
    <location>
        <begin position="112"/>
        <end position="131"/>
    </location>
</feature>
<dbReference type="RefSeq" id="WP_107006728.1">
    <property type="nucleotide sequence ID" value="NZ_JBHRSF010000005.1"/>
</dbReference>
<feature type="transmembrane region" description="Helical" evidence="1">
    <location>
        <begin position="169"/>
        <end position="186"/>
    </location>
</feature>
<organism evidence="3 4">
    <name type="scientific">Acinetobacter sichuanensis</name>
    <dbReference type="NCBI Taxonomy" id="2136183"/>
    <lineage>
        <taxon>Bacteria</taxon>
        <taxon>Pseudomonadati</taxon>
        <taxon>Pseudomonadota</taxon>
        <taxon>Gammaproteobacteria</taxon>
        <taxon>Moraxellales</taxon>
        <taxon>Moraxellaceae</taxon>
        <taxon>Acinetobacter</taxon>
    </lineage>
</organism>
<reference evidence="2" key="1">
    <citation type="journal article" date="2014" name="Int. J. Syst. Evol. Microbiol.">
        <title>Complete genome of a new Firmicutes species belonging to the dominant human colonic microbiota ('Ruminococcus bicirculans') reveals two chromosomes and a selective capacity to utilize plant glucans.</title>
        <authorList>
            <consortium name="NISC Comparative Sequencing Program"/>
            <person name="Wegmann U."/>
            <person name="Louis P."/>
            <person name="Goesmann A."/>
            <person name="Henrissat B."/>
            <person name="Duncan S.H."/>
            <person name="Flint H.J."/>
        </authorList>
    </citation>
    <scope>NUCLEOTIDE SEQUENCE</scope>
    <source>
        <strain evidence="2">KCTC 62575</strain>
    </source>
</reference>
<reference evidence="5" key="3">
    <citation type="journal article" date="2019" name="Int. J. Syst. Evol. Microbiol.">
        <title>The Global Catalogue of Microorganisms (GCM) 10K type strain sequencing project: providing services to taxonomists for standard genome sequencing and annotation.</title>
        <authorList>
            <consortium name="The Broad Institute Genomics Platform"/>
            <consortium name="The Broad Institute Genome Sequencing Center for Infectious Disease"/>
            <person name="Wu L."/>
            <person name="Ma J."/>
        </authorList>
    </citation>
    <scope>NUCLEOTIDE SEQUENCE [LARGE SCALE GENOMIC DNA]</scope>
    <source>
        <strain evidence="5">KCTC 62575</strain>
    </source>
</reference>
<keyword evidence="1" id="KW-0812">Transmembrane</keyword>
<reference evidence="3 4" key="2">
    <citation type="submission" date="2018-08" db="EMBL/GenBank/DDBJ databases">
        <title>The draft genome of Acinetobacter sichuanensis strain WCHAc060041.</title>
        <authorList>
            <person name="Qin J."/>
            <person name="Feng Y."/>
            <person name="Zong Z."/>
        </authorList>
    </citation>
    <scope>NUCLEOTIDE SEQUENCE [LARGE SCALE GENOMIC DNA]</scope>
    <source>
        <strain evidence="3 4">WCHAc060041</strain>
    </source>
</reference>
<evidence type="ECO:0000256" key="1">
    <source>
        <dbReference type="SAM" id="Phobius"/>
    </source>
</evidence>
<keyword evidence="1" id="KW-0472">Membrane</keyword>
<dbReference type="Proteomes" id="UP000240957">
    <property type="component" value="Unassembled WGS sequence"/>
</dbReference>
<sequence>MTDEQSTPENRRPLKVRGVGLVNQFACWLSQKSITPNHISLLSIVFALFVAICLLIVPQYGGGQKVVLYVLAALLIQGRLLCNLFDGLVAIEGGKSTASGELFNDIPDRISDPLIIIAAGYSIVSVTYGDILGWCGALLAVLTAYIRTLAVSIGAPANFTGPMAKQHRMALLTFACIATAFEQYFWQHDYVMLIALIILNLGCVLTNWRRASLAYHFLEKK</sequence>
<evidence type="ECO:0000313" key="2">
    <source>
        <dbReference type="EMBL" id="MFC2994157.1"/>
    </source>
</evidence>
<evidence type="ECO:0000313" key="4">
    <source>
        <dbReference type="Proteomes" id="UP000240957"/>
    </source>
</evidence>
<feature type="transmembrane region" description="Helical" evidence="1">
    <location>
        <begin position="192"/>
        <end position="208"/>
    </location>
</feature>
<name>A0A371YUJ6_9GAMM</name>
<evidence type="ECO:0000313" key="3">
    <source>
        <dbReference type="EMBL" id="RFC85130.1"/>
    </source>
</evidence>
<reference evidence="2" key="4">
    <citation type="submission" date="2024-09" db="EMBL/GenBank/DDBJ databases">
        <authorList>
            <person name="Sun Q."/>
            <person name="Mori K."/>
        </authorList>
    </citation>
    <scope>NUCLEOTIDE SEQUENCE</scope>
    <source>
        <strain evidence="2">KCTC 62575</strain>
    </source>
</reference>
<dbReference type="GO" id="GO:0008654">
    <property type="term" value="P:phospholipid biosynthetic process"/>
    <property type="evidence" value="ECO:0007669"/>
    <property type="project" value="InterPro"/>
</dbReference>
<dbReference type="EMBL" id="PYIX02000002">
    <property type="protein sequence ID" value="RFC85130.1"/>
    <property type="molecule type" value="Genomic_DNA"/>
</dbReference>
<dbReference type="InterPro" id="IPR043130">
    <property type="entry name" value="CDP-OH_PTrfase_TM_dom"/>
</dbReference>
<dbReference type="AlphaFoldDB" id="A0A371YUJ6"/>
<keyword evidence="1" id="KW-1133">Transmembrane helix</keyword>
<dbReference type="EC" id="2.7.8.-" evidence="2"/>
<dbReference type="EMBL" id="JBHRSF010000005">
    <property type="protein sequence ID" value="MFC2994157.1"/>
    <property type="molecule type" value="Genomic_DNA"/>
</dbReference>
<dbReference type="Gene3D" id="1.20.120.1760">
    <property type="match status" value="1"/>
</dbReference>
<evidence type="ECO:0000313" key="5">
    <source>
        <dbReference type="Proteomes" id="UP001595455"/>
    </source>
</evidence>
<protein>
    <submittedName>
        <fullName evidence="3">CDP-alcohol phosphatidyltransferase family protein</fullName>
        <ecNumber evidence="2">2.7.8.-</ecNumber>
    </submittedName>
</protein>
<gene>
    <name evidence="2" type="ORF">ACFODO_02500</name>
    <name evidence="3" type="ORF">C9E89_001760</name>
</gene>